<feature type="region of interest" description="Disordered" evidence="5">
    <location>
        <begin position="236"/>
        <end position="269"/>
    </location>
</feature>
<comment type="subcellular location">
    <subcellularLocation>
        <location evidence="1">Nucleus</location>
    </subcellularLocation>
</comment>
<comment type="similarity">
    <text evidence="2">Belongs to the FIP1 family.</text>
</comment>
<comment type="caution">
    <text evidence="7">The sequence shown here is derived from an EMBL/GenBank/DDBJ whole genome shotgun (WGS) entry which is preliminary data.</text>
</comment>
<reference evidence="7 8" key="1">
    <citation type="submission" date="2021-02" db="EMBL/GenBank/DDBJ databases">
        <title>Variation within the Batrachochytrium salamandrivorans European outbreak.</title>
        <authorList>
            <person name="Kelly M."/>
            <person name="Pasmans F."/>
            <person name="Shea T.P."/>
            <person name="Munoz J.F."/>
            <person name="Carranza S."/>
            <person name="Cuomo C.A."/>
            <person name="Martel A."/>
        </authorList>
    </citation>
    <scope>NUCLEOTIDE SEQUENCE [LARGE SCALE GENOMIC DNA]</scope>
    <source>
        <strain evidence="7 8">AMFP18/2</strain>
    </source>
</reference>
<protein>
    <recommendedName>
        <fullName evidence="6">Pre-mRNA polyadenylation factor Fip1 domain-containing protein</fullName>
    </recommendedName>
</protein>
<accession>A0ABQ8ESC1</accession>
<dbReference type="Pfam" id="PF05182">
    <property type="entry name" value="Fip1"/>
    <property type="match status" value="1"/>
</dbReference>
<evidence type="ECO:0000259" key="6">
    <source>
        <dbReference type="Pfam" id="PF05182"/>
    </source>
</evidence>
<dbReference type="EMBL" id="JAFCIX010000579">
    <property type="protein sequence ID" value="KAH6585703.1"/>
    <property type="molecule type" value="Genomic_DNA"/>
</dbReference>
<feature type="compositionally biased region" description="Basic and acidic residues" evidence="5">
    <location>
        <begin position="403"/>
        <end position="459"/>
    </location>
</feature>
<gene>
    <name evidence="7" type="ORF">BASA50_001037</name>
</gene>
<feature type="region of interest" description="Disordered" evidence="5">
    <location>
        <begin position="1"/>
        <end position="63"/>
    </location>
</feature>
<keyword evidence="8" id="KW-1185">Reference proteome</keyword>
<evidence type="ECO:0000256" key="3">
    <source>
        <dbReference type="ARBA" id="ARBA00022664"/>
    </source>
</evidence>
<evidence type="ECO:0000256" key="1">
    <source>
        <dbReference type="ARBA" id="ARBA00004123"/>
    </source>
</evidence>
<proteinExistence type="inferred from homology"/>
<evidence type="ECO:0000256" key="4">
    <source>
        <dbReference type="ARBA" id="ARBA00023242"/>
    </source>
</evidence>
<feature type="compositionally biased region" description="Polar residues" evidence="5">
    <location>
        <begin position="391"/>
        <end position="402"/>
    </location>
</feature>
<name>A0ABQ8ESC1_9FUNG</name>
<feature type="compositionally biased region" description="Acidic residues" evidence="5">
    <location>
        <begin position="42"/>
        <end position="63"/>
    </location>
</feature>
<dbReference type="Proteomes" id="UP001648503">
    <property type="component" value="Unassembled WGS sequence"/>
</dbReference>
<dbReference type="InterPro" id="IPR051187">
    <property type="entry name" value="Pre-mRNA_3'-end_processing_reg"/>
</dbReference>
<keyword evidence="3" id="KW-0507">mRNA processing</keyword>
<dbReference type="PANTHER" id="PTHR13484">
    <property type="entry name" value="FIP1-LIKE 1 PROTEIN"/>
    <property type="match status" value="1"/>
</dbReference>
<evidence type="ECO:0000256" key="2">
    <source>
        <dbReference type="ARBA" id="ARBA00007459"/>
    </source>
</evidence>
<keyword evidence="4" id="KW-0539">Nucleus</keyword>
<feature type="region of interest" description="Disordered" evidence="5">
    <location>
        <begin position="368"/>
        <end position="459"/>
    </location>
</feature>
<evidence type="ECO:0000313" key="8">
    <source>
        <dbReference type="Proteomes" id="UP001648503"/>
    </source>
</evidence>
<dbReference type="InterPro" id="IPR007854">
    <property type="entry name" value="Fip1_dom"/>
</dbReference>
<evidence type="ECO:0000256" key="5">
    <source>
        <dbReference type="SAM" id="MobiDB-lite"/>
    </source>
</evidence>
<feature type="domain" description="Pre-mRNA polyadenylation factor Fip1" evidence="6">
    <location>
        <begin position="150"/>
        <end position="192"/>
    </location>
</feature>
<evidence type="ECO:0000313" key="7">
    <source>
        <dbReference type="EMBL" id="KAH6585703.1"/>
    </source>
</evidence>
<organism evidence="7 8">
    <name type="scientific">Batrachochytrium salamandrivorans</name>
    <dbReference type="NCBI Taxonomy" id="1357716"/>
    <lineage>
        <taxon>Eukaryota</taxon>
        <taxon>Fungi</taxon>
        <taxon>Fungi incertae sedis</taxon>
        <taxon>Chytridiomycota</taxon>
        <taxon>Chytridiomycota incertae sedis</taxon>
        <taxon>Chytridiomycetes</taxon>
        <taxon>Rhizophydiales</taxon>
        <taxon>Rhizophydiales incertae sedis</taxon>
        <taxon>Batrachochytrium</taxon>
    </lineage>
</organism>
<dbReference type="PANTHER" id="PTHR13484:SF0">
    <property type="entry name" value="PRE-MRNA 3'-END-PROCESSING FACTOR FIP1"/>
    <property type="match status" value="1"/>
</dbReference>
<sequence length="459" mass="51087">MADLDDEDDALLYGSEKQPQDSSLEENNESLSVNHPNPPNDVDPEADAERDESEESDDDDDIEIVLSAPGEAAATGLHPASSSNTAGSTAAASSLGATPAIPKAVIKTPIGLPIPRQDSTAAIAAPAAASGRPAIDIDAVGQYEGKDILDVDVDQFEEKPWKKPGADITDFFNYGFNENTWKTYCNKQKLMREEMQLQKRLNPYELPMDADYGFDMQVFAAQQRMLGNPISTYPTGKYQRLPPANYGADGSGRSSSVIGKRPRDEDDSVKVLGEQSGDLDLPQSNDMFPSSRGFPPTELQSQLPQMNMGFQPPPGMYGDMIRQFPGNPDVRNMPQHIGFDPYSQGPRGNMSRMDQPIMPRPLDGSQMMFDFDPRAAPMGFDPRAFPGRVSDPTNRGGQSSPSGDHDRDGRDKERDRDRDRTRDRDRERGRGRGRERDYDRDYDRDREKERDRYMMEVSF</sequence>
<feature type="compositionally biased region" description="Acidic residues" evidence="5">
    <location>
        <begin position="1"/>
        <end position="10"/>
    </location>
</feature>